<proteinExistence type="predicted"/>
<dbReference type="AlphaFoldDB" id="A0A448MM08"/>
<name>A0A448MM08_9PAST</name>
<dbReference type="GO" id="GO:0051539">
    <property type="term" value="F:4 iron, 4 sulfur cluster binding"/>
    <property type="evidence" value="ECO:0007669"/>
    <property type="project" value="UniProtKB-KW"/>
</dbReference>
<keyword evidence="8" id="KW-0489">Methyltransferase</keyword>
<dbReference type="EC" id="2.1.1.-" evidence="8"/>
<dbReference type="PANTHER" id="PTHR30544:SF5">
    <property type="entry name" value="RADICAL SAM CORE DOMAIN-CONTAINING PROTEIN"/>
    <property type="match status" value="1"/>
</dbReference>
<keyword evidence="5" id="KW-0408">Iron</keyword>
<sequence length="82" mass="8908">MMGMGEPLLNVANVVPAMEIMLDDFAYGLSKRRVTLSTSGVVPALDNLSKMIDVALAISLHAPNDELRDEIVPINKNIILKC</sequence>
<dbReference type="GO" id="GO:0046872">
    <property type="term" value="F:metal ion binding"/>
    <property type="evidence" value="ECO:0007669"/>
    <property type="project" value="UniProtKB-KW"/>
</dbReference>
<protein>
    <submittedName>
        <fullName evidence="8">Ribosomal RNA large subunit methyltransferase N</fullName>
        <ecNumber evidence="8">2.1.1.-</ecNumber>
        <ecNumber evidence="8">2.1.1.192</ecNumber>
    </submittedName>
</protein>
<keyword evidence="4" id="KW-0479">Metal-binding</keyword>
<dbReference type="Gene3D" id="3.20.20.70">
    <property type="entry name" value="Aldolase class I"/>
    <property type="match status" value="1"/>
</dbReference>
<evidence type="ECO:0000256" key="1">
    <source>
        <dbReference type="ARBA" id="ARBA00001966"/>
    </source>
</evidence>
<dbReference type="Pfam" id="PF04055">
    <property type="entry name" value="Radical_SAM"/>
    <property type="match status" value="1"/>
</dbReference>
<evidence type="ECO:0000313" key="8">
    <source>
        <dbReference type="EMBL" id="VEH66208.1"/>
    </source>
</evidence>
<dbReference type="PANTHER" id="PTHR30544">
    <property type="entry name" value="23S RRNA METHYLTRANSFERASE"/>
    <property type="match status" value="1"/>
</dbReference>
<keyword evidence="6" id="KW-0411">Iron-sulfur</keyword>
<dbReference type="InterPro" id="IPR007197">
    <property type="entry name" value="rSAM"/>
</dbReference>
<dbReference type="InterPro" id="IPR040072">
    <property type="entry name" value="Methyltransferase_A"/>
</dbReference>
<dbReference type="EC" id="2.1.1.192" evidence="8"/>
<dbReference type="Proteomes" id="UP000278733">
    <property type="component" value="Chromosome"/>
</dbReference>
<evidence type="ECO:0000256" key="3">
    <source>
        <dbReference type="ARBA" id="ARBA00022691"/>
    </source>
</evidence>
<evidence type="ECO:0000256" key="5">
    <source>
        <dbReference type="ARBA" id="ARBA00023004"/>
    </source>
</evidence>
<organism evidence="8 9">
    <name type="scientific">Rodentibacter pneumotropicus</name>
    <dbReference type="NCBI Taxonomy" id="758"/>
    <lineage>
        <taxon>Bacteria</taxon>
        <taxon>Pseudomonadati</taxon>
        <taxon>Pseudomonadota</taxon>
        <taxon>Gammaproteobacteria</taxon>
        <taxon>Pasteurellales</taxon>
        <taxon>Pasteurellaceae</taxon>
        <taxon>Rodentibacter</taxon>
    </lineage>
</organism>
<dbReference type="KEGG" id="rpne:NCTC8284_01370"/>
<dbReference type="EMBL" id="LR134405">
    <property type="protein sequence ID" value="VEH66208.1"/>
    <property type="molecule type" value="Genomic_DNA"/>
</dbReference>
<gene>
    <name evidence="8" type="primary">rlmN_2</name>
    <name evidence="8" type="ORF">NCTC8284_01370</name>
</gene>
<accession>A0A448MM08</accession>
<evidence type="ECO:0000313" key="9">
    <source>
        <dbReference type="Proteomes" id="UP000278733"/>
    </source>
</evidence>
<dbReference type="GO" id="GO:0070475">
    <property type="term" value="P:rRNA base methylation"/>
    <property type="evidence" value="ECO:0007669"/>
    <property type="project" value="TreeGrafter"/>
</dbReference>
<evidence type="ECO:0000256" key="6">
    <source>
        <dbReference type="ARBA" id="ARBA00023014"/>
    </source>
</evidence>
<keyword evidence="8" id="KW-0808">Transferase</keyword>
<evidence type="ECO:0000256" key="2">
    <source>
        <dbReference type="ARBA" id="ARBA00022485"/>
    </source>
</evidence>
<dbReference type="GO" id="GO:0030488">
    <property type="term" value="P:tRNA methylation"/>
    <property type="evidence" value="ECO:0007669"/>
    <property type="project" value="TreeGrafter"/>
</dbReference>
<comment type="cofactor">
    <cofactor evidence="1">
        <name>[4Fe-4S] cluster</name>
        <dbReference type="ChEBI" id="CHEBI:49883"/>
    </cofactor>
</comment>
<feature type="domain" description="Radical SAM core" evidence="7">
    <location>
        <begin position="1"/>
        <end position="74"/>
    </location>
</feature>
<keyword evidence="3" id="KW-0949">S-adenosyl-L-methionine</keyword>
<dbReference type="InterPro" id="IPR013785">
    <property type="entry name" value="Aldolase_TIM"/>
</dbReference>
<reference evidence="8 9" key="1">
    <citation type="submission" date="2018-12" db="EMBL/GenBank/DDBJ databases">
        <authorList>
            <consortium name="Pathogen Informatics"/>
        </authorList>
    </citation>
    <scope>NUCLEOTIDE SEQUENCE [LARGE SCALE GENOMIC DNA]</scope>
    <source>
        <strain evidence="8 9">NCTC8284</strain>
    </source>
</reference>
<keyword evidence="2" id="KW-0004">4Fe-4S</keyword>
<evidence type="ECO:0000259" key="7">
    <source>
        <dbReference type="Pfam" id="PF04055"/>
    </source>
</evidence>
<dbReference type="GO" id="GO:0008168">
    <property type="term" value="F:methyltransferase activity"/>
    <property type="evidence" value="ECO:0007669"/>
    <property type="project" value="UniProtKB-KW"/>
</dbReference>
<evidence type="ECO:0000256" key="4">
    <source>
        <dbReference type="ARBA" id="ARBA00022723"/>
    </source>
</evidence>